<dbReference type="SFLD" id="SFLDG01153">
    <property type="entry name" value="Main.4:_Theta-like"/>
    <property type="match status" value="1"/>
</dbReference>
<evidence type="ECO:0000313" key="5">
    <source>
        <dbReference type="EMBL" id="JAG26707.1"/>
    </source>
</evidence>
<dbReference type="InterPro" id="IPR036282">
    <property type="entry name" value="Glutathione-S-Trfase_C_sf"/>
</dbReference>
<dbReference type="Pfam" id="PF00043">
    <property type="entry name" value="GST_C"/>
    <property type="match status" value="1"/>
</dbReference>
<feature type="domain" description="GST N-terminal" evidence="3">
    <location>
        <begin position="18"/>
        <end position="99"/>
    </location>
</feature>
<feature type="non-terminal residue" evidence="5">
    <location>
        <position position="1"/>
    </location>
</feature>
<evidence type="ECO:0000256" key="1">
    <source>
        <dbReference type="ARBA" id="ARBA00011738"/>
    </source>
</evidence>
<reference evidence="5" key="2">
    <citation type="submission" date="2014-07" db="EMBL/GenBank/DDBJ databases">
        <authorList>
            <person name="Hull J."/>
        </authorList>
    </citation>
    <scope>NUCLEOTIDE SEQUENCE</scope>
</reference>
<dbReference type="GO" id="GO:0006749">
    <property type="term" value="P:glutathione metabolic process"/>
    <property type="evidence" value="ECO:0007669"/>
    <property type="project" value="TreeGrafter"/>
</dbReference>
<dbReference type="SFLD" id="SFLDS00019">
    <property type="entry name" value="Glutathione_Transferase_(cytos"/>
    <property type="match status" value="1"/>
</dbReference>
<dbReference type="GO" id="GO:0004364">
    <property type="term" value="F:glutathione transferase activity"/>
    <property type="evidence" value="ECO:0007669"/>
    <property type="project" value="TreeGrafter"/>
</dbReference>
<feature type="chain" id="PRO_5002051750" evidence="2">
    <location>
        <begin position="18"/>
        <end position="245"/>
    </location>
</feature>
<dbReference type="SUPFAM" id="SSF47616">
    <property type="entry name" value="GST C-terminal domain-like"/>
    <property type="match status" value="1"/>
</dbReference>
<organism evidence="5">
    <name type="scientific">Lygus hesperus</name>
    <name type="common">Western plant bug</name>
    <dbReference type="NCBI Taxonomy" id="30085"/>
    <lineage>
        <taxon>Eukaryota</taxon>
        <taxon>Metazoa</taxon>
        <taxon>Ecdysozoa</taxon>
        <taxon>Arthropoda</taxon>
        <taxon>Hexapoda</taxon>
        <taxon>Insecta</taxon>
        <taxon>Pterygota</taxon>
        <taxon>Neoptera</taxon>
        <taxon>Paraneoptera</taxon>
        <taxon>Hemiptera</taxon>
        <taxon>Heteroptera</taxon>
        <taxon>Panheteroptera</taxon>
        <taxon>Cimicomorpha</taxon>
        <taxon>Miridae</taxon>
        <taxon>Mirini</taxon>
        <taxon>Lygus</taxon>
    </lineage>
</organism>
<dbReference type="Gene3D" id="3.40.30.10">
    <property type="entry name" value="Glutaredoxin"/>
    <property type="match status" value="1"/>
</dbReference>
<dbReference type="PROSITE" id="PS50405">
    <property type="entry name" value="GST_CTER"/>
    <property type="match status" value="1"/>
</dbReference>
<dbReference type="InterPro" id="IPR040079">
    <property type="entry name" value="Glutathione_S-Trfase"/>
</dbReference>
<dbReference type="InterPro" id="IPR004046">
    <property type="entry name" value="GST_C"/>
</dbReference>
<dbReference type="SUPFAM" id="SSF52833">
    <property type="entry name" value="Thioredoxin-like"/>
    <property type="match status" value="1"/>
</dbReference>
<dbReference type="CDD" id="cd03045">
    <property type="entry name" value="GST_N_Delta_Epsilon"/>
    <property type="match status" value="1"/>
</dbReference>
<protein>
    <submittedName>
        <fullName evidence="5">Glutathione S-transferase D7</fullName>
    </submittedName>
</protein>
<keyword evidence="2" id="KW-0732">Signal</keyword>
<dbReference type="SFLD" id="SFLDG00358">
    <property type="entry name" value="Main_(cytGST)"/>
    <property type="match status" value="1"/>
</dbReference>
<dbReference type="PROSITE" id="PS50404">
    <property type="entry name" value="GST_NTER"/>
    <property type="match status" value="1"/>
</dbReference>
<dbReference type="InterPro" id="IPR010987">
    <property type="entry name" value="Glutathione-S-Trfase_C-like"/>
</dbReference>
<evidence type="ECO:0000256" key="2">
    <source>
        <dbReference type="SAM" id="SignalP"/>
    </source>
</evidence>
<dbReference type="InterPro" id="IPR036249">
    <property type="entry name" value="Thioredoxin-like_sf"/>
</dbReference>
<evidence type="ECO:0000259" key="3">
    <source>
        <dbReference type="PROSITE" id="PS50404"/>
    </source>
</evidence>
<dbReference type="EMBL" id="GBHO01016897">
    <property type="protein sequence ID" value="JAG26707.1"/>
    <property type="molecule type" value="Transcribed_RNA"/>
</dbReference>
<dbReference type="InterPro" id="IPR004045">
    <property type="entry name" value="Glutathione_S-Trfase_N"/>
</dbReference>
<dbReference type="CDD" id="cd03177">
    <property type="entry name" value="GST_C_Delta_Epsilon"/>
    <property type="match status" value="1"/>
</dbReference>
<comment type="subunit">
    <text evidence="1">Homodimer.</text>
</comment>
<dbReference type="Pfam" id="PF13417">
    <property type="entry name" value="GST_N_3"/>
    <property type="match status" value="1"/>
</dbReference>
<dbReference type="PANTHER" id="PTHR43969">
    <property type="entry name" value="GLUTATHIONE S TRANSFERASE D10, ISOFORM A-RELATED"/>
    <property type="match status" value="1"/>
</dbReference>
<dbReference type="FunFam" id="3.40.30.10:FF:000034">
    <property type="entry name" value="glutathione S-transferase 1"/>
    <property type="match status" value="1"/>
</dbReference>
<name>A0A0A9Y0Y1_LYGHE</name>
<proteinExistence type="predicted"/>
<dbReference type="AlphaFoldDB" id="A0A0A9Y0Y1"/>
<feature type="domain" description="GST C-terminal" evidence="4">
    <location>
        <begin position="105"/>
        <end position="239"/>
    </location>
</feature>
<sequence length="245" mass="27151">LALVVWFFFSSYAAVESGKPVLYYFLPSSPCRSVMMTAKVLGSDIDMKVLDVTKGEQFTPEFLAVNPQHTVPALDDNGFTLSESRAIAAYLASKSPKGDKLYPKDPKKRAVIDQIMDFDLGRLYSRVLNMFTFDPDATPLVLGAPFDQKKSDLLDGAFAMLEEYLTRNAWVAGSDMSIADIPVLTSVSIAEGCGYNLSRFPKTNQWLAKMKSAIPDYKALNEDGFYTWLNASKASMTKANKHSNH</sequence>
<evidence type="ECO:0000259" key="4">
    <source>
        <dbReference type="PROSITE" id="PS50405"/>
    </source>
</evidence>
<accession>A0A0A9Y0Y1</accession>
<dbReference type="Gene3D" id="1.20.1050.10">
    <property type="match status" value="1"/>
</dbReference>
<reference evidence="5" key="1">
    <citation type="journal article" date="2014" name="PLoS ONE">
        <title>Transcriptome-Based Identification of ABC Transporters in the Western Tarnished Plant Bug Lygus hesperus.</title>
        <authorList>
            <person name="Hull J.J."/>
            <person name="Chaney K."/>
            <person name="Geib S.M."/>
            <person name="Fabrick J.A."/>
            <person name="Brent C.S."/>
            <person name="Walsh D."/>
            <person name="Lavine L.C."/>
        </authorList>
    </citation>
    <scope>NUCLEOTIDE SEQUENCE</scope>
</reference>
<feature type="signal peptide" evidence="2">
    <location>
        <begin position="1"/>
        <end position="17"/>
    </location>
</feature>
<dbReference type="PANTHER" id="PTHR43969:SF2">
    <property type="entry name" value="GLUTATHIONE S TRANSFERASE D11, ISOFORM B"/>
    <property type="match status" value="1"/>
</dbReference>
<dbReference type="FunFam" id="1.20.1050.10:FF:000007">
    <property type="entry name" value="Glutathione S-transferase 1-1"/>
    <property type="match status" value="1"/>
</dbReference>
<gene>
    <name evidence="5" type="primary">GstD7</name>
    <name evidence="5" type="ORF">CM83_5134</name>
</gene>
<keyword evidence="5" id="KW-0808">Transferase</keyword>